<evidence type="ECO:0000256" key="2">
    <source>
        <dbReference type="SAM" id="MobiDB-lite"/>
    </source>
</evidence>
<gene>
    <name evidence="3" type="ORF">Tci_066162</name>
</gene>
<sequence length="462" mass="52544">MGDLGDKVYGNEEEGKRSMCEIFKVNEATTKVKSDDGEKHIQALVDKKVIITETSVRSDLHLEDTEDEHVTTTSNDPVLSVKKFKKKVSKKTHKLKRLYKKGSSTRVESSEDACLGDQEDVSKQERMIEDLDADEGVALVDETLGRNDQDMFDTSILDDEEVVAKKEVSTADPVPTAGEVVTTAGVKVSTTAITSQISMDEITLAKALIDIKTSKPKEKGIVMQEPSETPTPTPIDSLQQPLKTKVKGKTKIIEPEKPLKRKDQIMIDEEVSINLEAQMQAELEEEERLARKKKEEANIAFIESWDNTQAIRDADYELAARLQEEEIGELTIEEKSRLFVELMDKRKKYFARLRAEKIRKLVKGSEKAVEGSSKRVEGKLEQEDAKRQRIEDENESAELKRCLEISLDNDDDMFKNFNREDLKVLRSIVKARFKKTKPVDDMDNLLFQTLKIIFEHHVENNI</sequence>
<evidence type="ECO:0000256" key="1">
    <source>
        <dbReference type="SAM" id="Coils"/>
    </source>
</evidence>
<protein>
    <submittedName>
        <fullName evidence="3">Uncharacterized protein</fullName>
    </submittedName>
</protein>
<dbReference type="AlphaFoldDB" id="A0A6L2PCQ3"/>
<evidence type="ECO:0000313" key="3">
    <source>
        <dbReference type="EMBL" id="GEU94184.1"/>
    </source>
</evidence>
<feature type="coiled-coil region" evidence="1">
    <location>
        <begin position="272"/>
        <end position="300"/>
    </location>
</feature>
<reference evidence="3" key="1">
    <citation type="journal article" date="2019" name="Sci. Rep.">
        <title>Draft genome of Tanacetum cinerariifolium, the natural source of mosquito coil.</title>
        <authorList>
            <person name="Yamashiro T."/>
            <person name="Shiraishi A."/>
            <person name="Satake H."/>
            <person name="Nakayama K."/>
        </authorList>
    </citation>
    <scope>NUCLEOTIDE SEQUENCE</scope>
</reference>
<name>A0A6L2PCQ3_TANCI</name>
<proteinExistence type="predicted"/>
<comment type="caution">
    <text evidence="3">The sequence shown here is derived from an EMBL/GenBank/DDBJ whole genome shotgun (WGS) entry which is preliminary data.</text>
</comment>
<dbReference type="EMBL" id="BKCJ010011017">
    <property type="protein sequence ID" value="GEU94184.1"/>
    <property type="molecule type" value="Genomic_DNA"/>
</dbReference>
<feature type="region of interest" description="Disordered" evidence="2">
    <location>
        <begin position="372"/>
        <end position="391"/>
    </location>
</feature>
<accession>A0A6L2PCQ3</accession>
<keyword evidence="1" id="KW-0175">Coiled coil</keyword>
<organism evidence="3">
    <name type="scientific">Tanacetum cinerariifolium</name>
    <name type="common">Dalmatian daisy</name>
    <name type="synonym">Chrysanthemum cinerariifolium</name>
    <dbReference type="NCBI Taxonomy" id="118510"/>
    <lineage>
        <taxon>Eukaryota</taxon>
        <taxon>Viridiplantae</taxon>
        <taxon>Streptophyta</taxon>
        <taxon>Embryophyta</taxon>
        <taxon>Tracheophyta</taxon>
        <taxon>Spermatophyta</taxon>
        <taxon>Magnoliopsida</taxon>
        <taxon>eudicotyledons</taxon>
        <taxon>Gunneridae</taxon>
        <taxon>Pentapetalae</taxon>
        <taxon>asterids</taxon>
        <taxon>campanulids</taxon>
        <taxon>Asterales</taxon>
        <taxon>Asteraceae</taxon>
        <taxon>Asteroideae</taxon>
        <taxon>Anthemideae</taxon>
        <taxon>Anthemidinae</taxon>
        <taxon>Tanacetum</taxon>
    </lineage>
</organism>